<keyword evidence="1" id="KW-0560">Oxidoreductase</keyword>
<dbReference type="AlphaFoldDB" id="A0A7D3W1W7"/>
<accession>A0A7D3W1W7</accession>
<dbReference type="Proteomes" id="UP000501240">
    <property type="component" value="Chromosome"/>
</dbReference>
<gene>
    <name evidence="3" type="ORF">ACTIVE_8811</name>
</gene>
<keyword evidence="4" id="KW-1185">Reference proteome</keyword>
<sequence length="251" mass="26170">MPLTLGLIGSGMIGSSVARLAVAAGLEVVLSNSRGPETLAGLVADLGDRARAATPAEAASAADLLVAAIPFSAYDRLPAEALVGKTVLDTANYYPERDGHLPDLDAGELTSSALLQRHLAGSRVVKAFNTITPHQIVSLARPAGAADRSALPIAGDDAEANAEATRLLDVLGYDAVDIGPLAESWRSEPDTPVYVRPYLGEVPAMSVEEFLRWTFQTSGIAVPAADVRKLVETAVRRPAGEARLPNDDLVG</sequence>
<dbReference type="SUPFAM" id="SSF51735">
    <property type="entry name" value="NAD(P)-binding Rossmann-fold domains"/>
    <property type="match status" value="1"/>
</dbReference>
<evidence type="ECO:0000256" key="1">
    <source>
        <dbReference type="ARBA" id="ARBA00023002"/>
    </source>
</evidence>
<dbReference type="InterPro" id="IPR051267">
    <property type="entry name" value="STEAP_metalloreductase"/>
</dbReference>
<dbReference type="RefSeq" id="WP_246342558.1">
    <property type="nucleotide sequence ID" value="NZ_CP053892.1"/>
</dbReference>
<evidence type="ECO:0000313" key="3">
    <source>
        <dbReference type="EMBL" id="QKG27158.1"/>
    </source>
</evidence>
<dbReference type="InterPro" id="IPR028939">
    <property type="entry name" value="P5C_Rdtase_cat_N"/>
</dbReference>
<evidence type="ECO:0000313" key="4">
    <source>
        <dbReference type="Proteomes" id="UP000501240"/>
    </source>
</evidence>
<evidence type="ECO:0000259" key="2">
    <source>
        <dbReference type="Pfam" id="PF03807"/>
    </source>
</evidence>
<dbReference type="PANTHER" id="PTHR14239">
    <property type="entry name" value="DUDULIN-RELATED"/>
    <property type="match status" value="1"/>
</dbReference>
<dbReference type="Gene3D" id="3.40.50.720">
    <property type="entry name" value="NAD(P)-binding Rossmann-like Domain"/>
    <property type="match status" value="1"/>
</dbReference>
<organism evidence="3 4">
    <name type="scientific">Actinomadura verrucosospora</name>
    <dbReference type="NCBI Taxonomy" id="46165"/>
    <lineage>
        <taxon>Bacteria</taxon>
        <taxon>Bacillati</taxon>
        <taxon>Actinomycetota</taxon>
        <taxon>Actinomycetes</taxon>
        <taxon>Streptosporangiales</taxon>
        <taxon>Thermomonosporaceae</taxon>
        <taxon>Actinomadura</taxon>
    </lineage>
</organism>
<proteinExistence type="predicted"/>
<reference evidence="3 4" key="1">
    <citation type="submission" date="2020-05" db="EMBL/GenBank/DDBJ databases">
        <title>Actinomadura verrucosospora NRRL-B18236 (PFL_A860) Genome sequencing and assembly.</title>
        <authorList>
            <person name="Samborskyy M."/>
        </authorList>
    </citation>
    <scope>NUCLEOTIDE SEQUENCE [LARGE SCALE GENOMIC DNA]</scope>
    <source>
        <strain evidence="3 4">NRRL:B18236</strain>
    </source>
</reference>
<dbReference type="Pfam" id="PF03807">
    <property type="entry name" value="F420_oxidored"/>
    <property type="match status" value="1"/>
</dbReference>
<feature type="domain" description="Pyrroline-5-carboxylate reductase catalytic N-terminal" evidence="2">
    <location>
        <begin position="5"/>
        <end position="93"/>
    </location>
</feature>
<protein>
    <recommendedName>
        <fullName evidence="2">Pyrroline-5-carboxylate reductase catalytic N-terminal domain-containing protein</fullName>
    </recommendedName>
</protein>
<dbReference type="GO" id="GO:0016491">
    <property type="term" value="F:oxidoreductase activity"/>
    <property type="evidence" value="ECO:0007669"/>
    <property type="project" value="UniProtKB-KW"/>
</dbReference>
<dbReference type="EMBL" id="CP053892">
    <property type="protein sequence ID" value="QKG27158.1"/>
    <property type="molecule type" value="Genomic_DNA"/>
</dbReference>
<dbReference type="InterPro" id="IPR036291">
    <property type="entry name" value="NAD(P)-bd_dom_sf"/>
</dbReference>
<name>A0A7D3W1W7_ACTVE</name>